<evidence type="ECO:0000256" key="3">
    <source>
        <dbReference type="ARBA" id="ARBA00022692"/>
    </source>
</evidence>
<protein>
    <recommendedName>
        <fullName evidence="9">TonB-dependent receptor-like beta-barrel domain-containing protein</fullName>
    </recommendedName>
</protein>
<dbReference type="AlphaFoldDB" id="A0A1J5RJB6"/>
<dbReference type="Pfam" id="PF00593">
    <property type="entry name" value="TonB_dep_Rec_b-barrel"/>
    <property type="match status" value="1"/>
</dbReference>
<evidence type="ECO:0000256" key="8">
    <source>
        <dbReference type="ARBA" id="ARBA00023237"/>
    </source>
</evidence>
<dbReference type="InterPro" id="IPR039426">
    <property type="entry name" value="TonB-dep_rcpt-like"/>
</dbReference>
<dbReference type="SUPFAM" id="SSF56935">
    <property type="entry name" value="Porins"/>
    <property type="match status" value="1"/>
</dbReference>
<dbReference type="GO" id="GO:0044718">
    <property type="term" value="P:siderophore transmembrane transport"/>
    <property type="evidence" value="ECO:0007669"/>
    <property type="project" value="TreeGrafter"/>
</dbReference>
<evidence type="ECO:0000259" key="9">
    <source>
        <dbReference type="Pfam" id="PF00593"/>
    </source>
</evidence>
<keyword evidence="6" id="KW-0472">Membrane</keyword>
<gene>
    <name evidence="10" type="ORF">GALL_298810</name>
</gene>
<evidence type="ECO:0000256" key="4">
    <source>
        <dbReference type="ARBA" id="ARBA00022729"/>
    </source>
</evidence>
<dbReference type="PANTHER" id="PTHR30069">
    <property type="entry name" value="TONB-DEPENDENT OUTER MEMBRANE RECEPTOR"/>
    <property type="match status" value="1"/>
</dbReference>
<keyword evidence="8" id="KW-0998">Cell outer membrane</keyword>
<keyword evidence="7" id="KW-0675">Receptor</keyword>
<dbReference type="InterPro" id="IPR036942">
    <property type="entry name" value="Beta-barrel_TonB_sf"/>
</dbReference>
<evidence type="ECO:0000256" key="1">
    <source>
        <dbReference type="ARBA" id="ARBA00004571"/>
    </source>
</evidence>
<dbReference type="GO" id="GO:0009279">
    <property type="term" value="C:cell outer membrane"/>
    <property type="evidence" value="ECO:0007669"/>
    <property type="project" value="UniProtKB-SubCell"/>
</dbReference>
<reference evidence="10" key="1">
    <citation type="submission" date="2016-10" db="EMBL/GenBank/DDBJ databases">
        <title>Sequence of Gallionella enrichment culture.</title>
        <authorList>
            <person name="Poehlein A."/>
            <person name="Muehling M."/>
            <person name="Daniel R."/>
        </authorList>
    </citation>
    <scope>NUCLEOTIDE SEQUENCE</scope>
</reference>
<dbReference type="PANTHER" id="PTHR30069:SF29">
    <property type="entry name" value="HEMOGLOBIN AND HEMOGLOBIN-HAPTOGLOBIN-BINDING PROTEIN 1-RELATED"/>
    <property type="match status" value="1"/>
</dbReference>
<evidence type="ECO:0000256" key="2">
    <source>
        <dbReference type="ARBA" id="ARBA00022448"/>
    </source>
</evidence>
<dbReference type="GO" id="GO:0015344">
    <property type="term" value="F:siderophore uptake transmembrane transporter activity"/>
    <property type="evidence" value="ECO:0007669"/>
    <property type="project" value="TreeGrafter"/>
</dbReference>
<comment type="caution">
    <text evidence="10">The sequence shown here is derived from an EMBL/GenBank/DDBJ whole genome shotgun (WGS) entry which is preliminary data.</text>
</comment>
<keyword evidence="3" id="KW-0812">Transmembrane</keyword>
<evidence type="ECO:0000256" key="6">
    <source>
        <dbReference type="ARBA" id="ARBA00023136"/>
    </source>
</evidence>
<dbReference type="Gene3D" id="2.40.170.20">
    <property type="entry name" value="TonB-dependent receptor, beta-barrel domain"/>
    <property type="match status" value="1"/>
</dbReference>
<proteinExistence type="predicted"/>
<keyword evidence="2" id="KW-0813">Transport</keyword>
<dbReference type="InterPro" id="IPR037066">
    <property type="entry name" value="Plug_dom_sf"/>
</dbReference>
<evidence type="ECO:0000256" key="7">
    <source>
        <dbReference type="ARBA" id="ARBA00023170"/>
    </source>
</evidence>
<sequence>MSLFKILSGDALASVLLFGATAMVQMAPAAAEDVTEQAQDAVGGGAAAPATQDSLELEAIQVVADRLDRARNGLSPQTGGSVYRFDTSDLASMPEGSNTAFNQVLLQAPGVANDSFGQLHIRGDHADIQYRINGIILPEGISGFGQALDTRFAKRIDLLTGALPAQYGYRTAGVVEIDTKTQFDGTGSIDLYGGSHGTANPSFEYGNTNGNLTYYLTGSYLTDNLGIENPTPGSNAIHDRTSQAKGFAYLSYLVNPATRISAMFGTYDGRFQIPDNPGQTPDSDYMAHAGVANFDSAALNERQHETNRYGIVALQSTIGEKFDYQVALFTRYTSVHFVPDPIGDLVFNGVASDVLRSSFSTGLQGDGSYWLNDDHIVRMGVMASSENVRSDNSSTVFPVGAGGNVNGSPYTIVDNSSRNGNTLLGIYLQDEWHPSDSLTVNYGARFDQVDAFISESQLSPRIGLVFKATRDTTLHAGFSRYFTPPPTELVAPSTIALFANTTNAPAVSLNSPIQSERSSYFDLGATHQLTPALSLGVDSYYKRVTHLLDEGQFGQALIFTPFNYAQGKIYGVELTANYRSDNLTAYANLAHTVSLAKDVTSAQFNFGQSELNYLANNWVHTDHDQAYTASSGASYSWSGVRWSADAIYGSGLRSGFANTGSLPAYVQINLGASRKFRTAEFGAFEARLAVINVFDRVYEIRDGSGIGVFAPQYGPPRGVFIGLNKPF</sequence>
<dbReference type="PROSITE" id="PS52016">
    <property type="entry name" value="TONB_DEPENDENT_REC_3"/>
    <property type="match status" value="1"/>
</dbReference>
<name>A0A1J5RJB6_9ZZZZ</name>
<organism evidence="10">
    <name type="scientific">mine drainage metagenome</name>
    <dbReference type="NCBI Taxonomy" id="410659"/>
    <lineage>
        <taxon>unclassified sequences</taxon>
        <taxon>metagenomes</taxon>
        <taxon>ecological metagenomes</taxon>
    </lineage>
</organism>
<keyword evidence="5" id="KW-0798">TonB box</keyword>
<evidence type="ECO:0000313" key="10">
    <source>
        <dbReference type="EMBL" id="OIQ88229.1"/>
    </source>
</evidence>
<dbReference type="Gene3D" id="2.170.130.10">
    <property type="entry name" value="TonB-dependent receptor, plug domain"/>
    <property type="match status" value="1"/>
</dbReference>
<feature type="domain" description="TonB-dependent receptor-like beta-barrel" evidence="9">
    <location>
        <begin position="241"/>
        <end position="692"/>
    </location>
</feature>
<comment type="subcellular location">
    <subcellularLocation>
        <location evidence="1">Cell outer membrane</location>
        <topology evidence="1">Multi-pass membrane protein</topology>
    </subcellularLocation>
</comment>
<dbReference type="EMBL" id="MLJW01000381">
    <property type="protein sequence ID" value="OIQ88229.1"/>
    <property type="molecule type" value="Genomic_DNA"/>
</dbReference>
<dbReference type="InterPro" id="IPR000531">
    <property type="entry name" value="Beta-barrel_TonB"/>
</dbReference>
<accession>A0A1J5RJB6</accession>
<keyword evidence="4" id="KW-0732">Signal</keyword>
<evidence type="ECO:0000256" key="5">
    <source>
        <dbReference type="ARBA" id="ARBA00023077"/>
    </source>
</evidence>